<dbReference type="PANTHER" id="PTHR42928:SF5">
    <property type="entry name" value="BLR1237 PROTEIN"/>
    <property type="match status" value="1"/>
</dbReference>
<feature type="signal peptide" evidence="2">
    <location>
        <begin position="1"/>
        <end position="36"/>
    </location>
</feature>
<feature type="chain" id="PRO_5045606687" evidence="2">
    <location>
        <begin position="37"/>
        <end position="333"/>
    </location>
</feature>
<dbReference type="Pfam" id="PF03401">
    <property type="entry name" value="TctC"/>
    <property type="match status" value="1"/>
</dbReference>
<dbReference type="InterPro" id="IPR005064">
    <property type="entry name" value="BUG"/>
</dbReference>
<reference evidence="3 4" key="1">
    <citation type="submission" date="2023-08" db="EMBL/GenBank/DDBJ databases">
        <title>Functional and genomic diversity of the sorghum phyllosphere microbiome.</title>
        <authorList>
            <person name="Shade A."/>
        </authorList>
    </citation>
    <scope>NUCLEOTIDE SEQUENCE [LARGE SCALE GENOMIC DNA]</scope>
    <source>
        <strain evidence="3 4">SORGH_AS_0335</strain>
    </source>
</reference>
<keyword evidence="4" id="KW-1185">Reference proteome</keyword>
<comment type="similarity">
    <text evidence="1">Belongs to the UPF0065 (bug) family.</text>
</comment>
<dbReference type="EMBL" id="JAVIZX010000001">
    <property type="protein sequence ID" value="MDR6215584.1"/>
    <property type="molecule type" value="Genomic_DNA"/>
</dbReference>
<gene>
    <name evidence="3" type="ORF">QE399_003273</name>
</gene>
<dbReference type="InterPro" id="IPR042100">
    <property type="entry name" value="Bug_dom1"/>
</dbReference>
<dbReference type="Proteomes" id="UP001267710">
    <property type="component" value="Unassembled WGS sequence"/>
</dbReference>
<evidence type="ECO:0000256" key="1">
    <source>
        <dbReference type="ARBA" id="ARBA00006987"/>
    </source>
</evidence>
<name>A0ABU1IEE5_9BURK</name>
<evidence type="ECO:0000256" key="2">
    <source>
        <dbReference type="SAM" id="SignalP"/>
    </source>
</evidence>
<sequence length="333" mass="34570">MNTAPALARPLALTRRCALTALCALPAALAPQFALAQDSGKPLTIVVGSPSGGTTDTLARVIGRMVGDTLGRPVVVENRAGAGGNIAAAYVAKAPADGSTLLMSFTGHTINATLYKNLGFDPVKDFTPITMVAKVPSVLIARKAAPFSDTAGAIAYAKANPGKLNFAIGAQGSSLHLASEQFKMLTGTDIVNVPYKGTGPALSDVLAGTVDLMFASTVNVLPHMKNGTIKLLGVSSREPLPQFAGVPPIAQTVKGFESMAWFGLFGPAQMPADVTQKLYAAVKKAIESPDYQERMRTEAATTVDMPPAAFAKFVAQDVQDWAKIIKASGATVE</sequence>
<comment type="caution">
    <text evidence="3">The sequence shown here is derived from an EMBL/GenBank/DDBJ whole genome shotgun (WGS) entry which is preliminary data.</text>
</comment>
<dbReference type="SUPFAM" id="SSF53850">
    <property type="entry name" value="Periplasmic binding protein-like II"/>
    <property type="match status" value="1"/>
</dbReference>
<evidence type="ECO:0000313" key="3">
    <source>
        <dbReference type="EMBL" id="MDR6215584.1"/>
    </source>
</evidence>
<protein>
    <submittedName>
        <fullName evidence="3">Tripartite-type tricarboxylate transporter receptor subunit TctC</fullName>
    </submittedName>
</protein>
<dbReference type="PANTHER" id="PTHR42928">
    <property type="entry name" value="TRICARBOXYLATE-BINDING PROTEIN"/>
    <property type="match status" value="1"/>
</dbReference>
<accession>A0ABU1IEE5</accession>
<proteinExistence type="inferred from homology"/>
<keyword evidence="2" id="KW-0732">Signal</keyword>
<organism evidence="3 4">
    <name type="scientific">Paracidovorax wautersii</name>
    <dbReference type="NCBI Taxonomy" id="1177982"/>
    <lineage>
        <taxon>Bacteria</taxon>
        <taxon>Pseudomonadati</taxon>
        <taxon>Pseudomonadota</taxon>
        <taxon>Betaproteobacteria</taxon>
        <taxon>Burkholderiales</taxon>
        <taxon>Comamonadaceae</taxon>
        <taxon>Paracidovorax</taxon>
    </lineage>
</organism>
<dbReference type="Gene3D" id="3.40.190.10">
    <property type="entry name" value="Periplasmic binding protein-like II"/>
    <property type="match status" value="1"/>
</dbReference>
<dbReference type="Gene3D" id="3.40.190.150">
    <property type="entry name" value="Bordetella uptake gene, domain 1"/>
    <property type="match status" value="1"/>
</dbReference>
<dbReference type="RefSeq" id="WP_309830337.1">
    <property type="nucleotide sequence ID" value="NZ_JAVIZX010000001.1"/>
</dbReference>
<keyword evidence="3" id="KW-0675">Receptor</keyword>
<evidence type="ECO:0000313" key="4">
    <source>
        <dbReference type="Proteomes" id="UP001267710"/>
    </source>
</evidence>
<dbReference type="PIRSF" id="PIRSF017082">
    <property type="entry name" value="YflP"/>
    <property type="match status" value="1"/>
</dbReference>